<comment type="caution">
    <text evidence="3">The sequence shown here is derived from an EMBL/GenBank/DDBJ whole genome shotgun (WGS) entry which is preliminary data.</text>
</comment>
<dbReference type="FunCoup" id="Q55GH1">
    <property type="interactions" value="27"/>
</dbReference>
<dbReference type="HOGENOM" id="CLU_013325_9_3_1"/>
<dbReference type="RefSeq" id="XP_647213.1">
    <property type="nucleotide sequence ID" value="XM_642121.1"/>
</dbReference>
<dbReference type="PANTHER" id="PTHR43267:SF2">
    <property type="entry name" value="TRNA THREONYLCARBAMOYLADENOSINE DEHYDRATASE 1-RELATED"/>
    <property type="match status" value="1"/>
</dbReference>
<dbReference type="Proteomes" id="UP000002195">
    <property type="component" value="Unassembled WGS sequence"/>
</dbReference>
<dbReference type="InParanoid" id="Q55GH1"/>
<dbReference type="InterPro" id="IPR000594">
    <property type="entry name" value="ThiF_NAD_FAD-bd"/>
</dbReference>
<dbReference type="KEGG" id="ddi:DDB_G0268496"/>
<dbReference type="PaxDb" id="44689-DDB0216541"/>
<dbReference type="SMR" id="Q55GH1"/>
<dbReference type="Pfam" id="PF00899">
    <property type="entry name" value="ThiF"/>
    <property type="match status" value="1"/>
</dbReference>
<evidence type="ECO:0000313" key="3">
    <source>
        <dbReference type="EMBL" id="EAL73701.1"/>
    </source>
</evidence>
<dbReference type="FunFam" id="3.40.50.720:FF:000449">
    <property type="entry name" value="Ubiquitin-activating enzyme (E1), putative"/>
    <property type="match status" value="1"/>
</dbReference>
<keyword evidence="4" id="KW-1185">Reference proteome</keyword>
<dbReference type="EMBL" id="AAFI02000003">
    <property type="protein sequence ID" value="EAL73701.1"/>
    <property type="molecule type" value="Genomic_DNA"/>
</dbReference>
<dbReference type="Gene3D" id="3.40.50.720">
    <property type="entry name" value="NAD(P)-binding Rossmann-like Domain"/>
    <property type="match status" value="1"/>
</dbReference>
<dbReference type="GeneID" id="8616017"/>
<name>Q55GH1_DICDI</name>
<evidence type="ECO:0000313" key="4">
    <source>
        <dbReference type="Proteomes" id="UP000002195"/>
    </source>
</evidence>
<dbReference type="STRING" id="44689.Q55GH1"/>
<dbReference type="SUPFAM" id="SSF69572">
    <property type="entry name" value="Activating enzymes of the ubiquitin-like proteins"/>
    <property type="match status" value="1"/>
</dbReference>
<dbReference type="PANTHER" id="PTHR43267">
    <property type="entry name" value="TRNA THREONYLCARBAMOYLADENOSINE DEHYDRATASE"/>
    <property type="match status" value="1"/>
</dbReference>
<dbReference type="VEuPathDB" id="AmoebaDB:DDB_G0268496"/>
<dbReference type="GO" id="GO:0061503">
    <property type="term" value="F:tRNA threonylcarbamoyladenosine dehydratase"/>
    <property type="evidence" value="ECO:0000318"/>
    <property type="project" value="GO_Central"/>
</dbReference>
<feature type="domain" description="THIF-type NAD/FAD binding fold" evidence="2">
    <location>
        <begin position="102"/>
        <end position="341"/>
    </location>
</feature>
<dbReference type="InterPro" id="IPR045886">
    <property type="entry name" value="ThiF/MoeB/HesA"/>
</dbReference>
<proteinExistence type="predicted"/>
<evidence type="ECO:0000259" key="2">
    <source>
        <dbReference type="Pfam" id="PF00899"/>
    </source>
</evidence>
<dbReference type="OMA" id="ISYTMYD"/>
<dbReference type="CDD" id="cd00755">
    <property type="entry name" value="YgdL_like"/>
    <property type="match status" value="1"/>
</dbReference>
<protein>
    <recommendedName>
        <fullName evidence="2">THIF-type NAD/FAD binding fold domain-containing protein</fullName>
    </recommendedName>
</protein>
<evidence type="ECO:0000256" key="1">
    <source>
        <dbReference type="SAM" id="MobiDB-lite"/>
    </source>
</evidence>
<feature type="region of interest" description="Disordered" evidence="1">
    <location>
        <begin position="30"/>
        <end position="62"/>
    </location>
</feature>
<gene>
    <name evidence="3" type="ORF">DDB_G0268496</name>
</gene>
<dbReference type="AlphaFoldDB" id="Q55GH1"/>
<organism evidence="3 4">
    <name type="scientific">Dictyostelium discoideum</name>
    <name type="common">Social amoeba</name>
    <dbReference type="NCBI Taxonomy" id="44689"/>
    <lineage>
        <taxon>Eukaryota</taxon>
        <taxon>Amoebozoa</taxon>
        <taxon>Evosea</taxon>
        <taxon>Eumycetozoa</taxon>
        <taxon>Dictyostelia</taxon>
        <taxon>Dictyosteliales</taxon>
        <taxon>Dictyosteliaceae</taxon>
        <taxon>Dictyostelium</taxon>
    </lineage>
</organism>
<sequence>MENKLLIAGLSAGVGAAVTYLTSSLSAKKKKRSLNGGGGGGDDDGDNNNSSPSNQHIDKSIKMDTDEVFTSTATTTNKKESLNLDSLLQEEIFNEQMDRTKLYYGEEGFEKIRESFVVVVGLGGVGGAAAHVLLRSGVKKLRLIDPDLVTLSSLNRNALATRNDVGRSKVEVMKQHFHDICPEVEVEAIQTFFTGELAPKLLHGKPDYVLDCIDNTQTKVELLTYCKRENLRVISSFGAGSSSDPTKVHISDISYTFGCPFGREVRRLLKLNGIQDGILCVYSTEVHRKKLIPLTEDELKLLNEQAVKPTLRVRTLGVSMPIPLIFGTAMSCNVLNDIVGIKTILEEDKRTPPPLTEYTRLFKLLVKKDLIMHRTPPTHLKKFMGPLDIRYIIDEIYEKKSGISGQQSSVLIVIRWRPEKPCAPNNLIYLSQAEAEIHEKVTNIDQHYPKEVVERIDKLLSTVVMDEKQITLANSIL</sequence>
<dbReference type="dictyBase" id="DDB_G0268496"/>
<dbReference type="PhylomeDB" id="Q55GH1"/>
<reference evidence="3 4" key="1">
    <citation type="journal article" date="2005" name="Nature">
        <title>The genome of the social amoeba Dictyostelium discoideum.</title>
        <authorList>
            <consortium name="The Dictyostelium discoideum Sequencing Consortium"/>
            <person name="Eichinger L."/>
            <person name="Pachebat J.A."/>
            <person name="Glockner G."/>
            <person name="Rajandream M.A."/>
            <person name="Sucgang R."/>
            <person name="Berriman M."/>
            <person name="Song J."/>
            <person name="Olsen R."/>
            <person name="Szafranski K."/>
            <person name="Xu Q."/>
            <person name="Tunggal B."/>
            <person name="Kummerfeld S."/>
            <person name="Madera M."/>
            <person name="Konfortov B.A."/>
            <person name="Rivero F."/>
            <person name="Bankier A.T."/>
            <person name="Lehmann R."/>
            <person name="Hamlin N."/>
            <person name="Davies R."/>
            <person name="Gaudet P."/>
            <person name="Fey P."/>
            <person name="Pilcher K."/>
            <person name="Chen G."/>
            <person name="Saunders D."/>
            <person name="Sodergren E."/>
            <person name="Davis P."/>
            <person name="Kerhornou A."/>
            <person name="Nie X."/>
            <person name="Hall N."/>
            <person name="Anjard C."/>
            <person name="Hemphill L."/>
            <person name="Bason N."/>
            <person name="Farbrother P."/>
            <person name="Desany B."/>
            <person name="Just E."/>
            <person name="Morio T."/>
            <person name="Rost R."/>
            <person name="Churcher C."/>
            <person name="Cooper J."/>
            <person name="Haydock S."/>
            <person name="van Driessche N."/>
            <person name="Cronin A."/>
            <person name="Goodhead I."/>
            <person name="Muzny D."/>
            <person name="Mourier T."/>
            <person name="Pain A."/>
            <person name="Lu M."/>
            <person name="Harper D."/>
            <person name="Lindsay R."/>
            <person name="Hauser H."/>
            <person name="James K."/>
            <person name="Quiles M."/>
            <person name="Madan Babu M."/>
            <person name="Saito T."/>
            <person name="Buchrieser C."/>
            <person name="Wardroper A."/>
            <person name="Felder M."/>
            <person name="Thangavelu M."/>
            <person name="Johnson D."/>
            <person name="Knights A."/>
            <person name="Loulseged H."/>
            <person name="Mungall K."/>
            <person name="Oliver K."/>
            <person name="Price C."/>
            <person name="Quail M.A."/>
            <person name="Urushihara H."/>
            <person name="Hernandez J."/>
            <person name="Rabbinowitsch E."/>
            <person name="Steffen D."/>
            <person name="Sanders M."/>
            <person name="Ma J."/>
            <person name="Kohara Y."/>
            <person name="Sharp S."/>
            <person name="Simmonds M."/>
            <person name="Spiegler S."/>
            <person name="Tivey A."/>
            <person name="Sugano S."/>
            <person name="White B."/>
            <person name="Walker D."/>
            <person name="Woodward J."/>
            <person name="Winckler T."/>
            <person name="Tanaka Y."/>
            <person name="Shaulsky G."/>
            <person name="Schleicher M."/>
            <person name="Weinstock G."/>
            <person name="Rosenthal A."/>
            <person name="Cox E.C."/>
            <person name="Chisholm R.L."/>
            <person name="Gibbs R."/>
            <person name="Loomis W.F."/>
            <person name="Platzer M."/>
            <person name="Kay R.R."/>
            <person name="Williams J."/>
            <person name="Dear P.H."/>
            <person name="Noegel A.A."/>
            <person name="Barrell B."/>
            <person name="Kuspa A."/>
        </authorList>
    </citation>
    <scope>NUCLEOTIDE SEQUENCE [LARGE SCALE GENOMIC DNA]</scope>
    <source>
        <strain evidence="3 4">AX4</strain>
    </source>
</reference>
<dbReference type="GO" id="GO:0008641">
    <property type="term" value="F:ubiquitin-like modifier activating enzyme activity"/>
    <property type="evidence" value="ECO:0007669"/>
    <property type="project" value="InterPro"/>
</dbReference>
<dbReference type="GO" id="GO:0061504">
    <property type="term" value="P:cyclic threonylcarbamoyladenosine biosynthetic process"/>
    <property type="evidence" value="ECO:0000318"/>
    <property type="project" value="GO_Central"/>
</dbReference>
<dbReference type="InterPro" id="IPR035985">
    <property type="entry name" value="Ubiquitin-activating_enz"/>
</dbReference>
<accession>Q55GH1</accession>
<dbReference type="eggNOG" id="KOG2018">
    <property type="taxonomic scope" value="Eukaryota"/>
</dbReference>